<dbReference type="EMBL" id="JAWDJW010009277">
    <property type="protein sequence ID" value="KAK3059582.1"/>
    <property type="molecule type" value="Genomic_DNA"/>
</dbReference>
<comment type="caution">
    <text evidence="1">The sequence shown here is derived from an EMBL/GenBank/DDBJ whole genome shotgun (WGS) entry which is preliminary data.</text>
</comment>
<dbReference type="Proteomes" id="UP001186974">
    <property type="component" value="Unassembled WGS sequence"/>
</dbReference>
<proteinExistence type="predicted"/>
<name>A0ACC3CZF7_9PEZI</name>
<evidence type="ECO:0000313" key="1">
    <source>
        <dbReference type="EMBL" id="KAK3059582.1"/>
    </source>
</evidence>
<gene>
    <name evidence="1" type="ORF">LTS18_010501</name>
</gene>
<sequence length="240" mass="26022">MSSIYLNSQASSVNSPAYSTNPAIEAFHKKLPYYAETPLIPLPSLAEGLEVGQIFLKDEGSRFGLPSFKILGASWAIAQEVAKRTGLSTTAPLSELSEAAHKADIKIVACSEGNWGRAVARMAKYLGVSATIYVPKGGDEGARDRIADEGADVRIAEGKYDEAVREAEREAQRTGGMLCMDVSWKGYEDFPRLVTEGYGTMLVEVERQLKESVGKKATHVVVSVGVGSWAHAVIQYYKDE</sequence>
<feature type="non-terminal residue" evidence="1">
    <location>
        <position position="240"/>
    </location>
</feature>
<accession>A0ACC3CZF7</accession>
<evidence type="ECO:0000313" key="2">
    <source>
        <dbReference type="Proteomes" id="UP001186974"/>
    </source>
</evidence>
<protein>
    <submittedName>
        <fullName evidence="1">Uncharacterized protein</fullName>
    </submittedName>
</protein>
<keyword evidence="2" id="KW-1185">Reference proteome</keyword>
<reference evidence="1" key="1">
    <citation type="submission" date="2024-09" db="EMBL/GenBank/DDBJ databases">
        <title>Black Yeasts Isolated from many extreme environments.</title>
        <authorList>
            <person name="Coleine C."/>
            <person name="Stajich J.E."/>
            <person name="Selbmann L."/>
        </authorList>
    </citation>
    <scope>NUCLEOTIDE SEQUENCE</scope>
    <source>
        <strain evidence="1">CCFEE 5737</strain>
    </source>
</reference>
<organism evidence="1 2">
    <name type="scientific">Coniosporium uncinatum</name>
    <dbReference type="NCBI Taxonomy" id="93489"/>
    <lineage>
        <taxon>Eukaryota</taxon>
        <taxon>Fungi</taxon>
        <taxon>Dikarya</taxon>
        <taxon>Ascomycota</taxon>
        <taxon>Pezizomycotina</taxon>
        <taxon>Dothideomycetes</taxon>
        <taxon>Dothideomycetes incertae sedis</taxon>
        <taxon>Coniosporium</taxon>
    </lineage>
</organism>